<sequence>MEPLTQSPRGLTRSSSPGSHYDVRVVGTEGEGAREDVRDDAGERRAEPRRVDSGEKEKMWSRKSEGNEDERSQDSRDNARIGGVRRAWTERS</sequence>
<organism evidence="2 3">
    <name type="scientific">Pleurodeles waltl</name>
    <name type="common">Iberian ribbed newt</name>
    <dbReference type="NCBI Taxonomy" id="8319"/>
    <lineage>
        <taxon>Eukaryota</taxon>
        <taxon>Metazoa</taxon>
        <taxon>Chordata</taxon>
        <taxon>Craniata</taxon>
        <taxon>Vertebrata</taxon>
        <taxon>Euteleostomi</taxon>
        <taxon>Amphibia</taxon>
        <taxon>Batrachia</taxon>
        <taxon>Caudata</taxon>
        <taxon>Salamandroidea</taxon>
        <taxon>Salamandridae</taxon>
        <taxon>Pleurodelinae</taxon>
        <taxon>Pleurodeles</taxon>
    </lineage>
</organism>
<feature type="region of interest" description="Disordered" evidence="1">
    <location>
        <begin position="1"/>
        <end position="92"/>
    </location>
</feature>
<keyword evidence="3" id="KW-1185">Reference proteome</keyword>
<dbReference type="AlphaFoldDB" id="A0AAV7VAC6"/>
<protein>
    <submittedName>
        <fullName evidence="2">Uncharacterized protein</fullName>
    </submittedName>
</protein>
<proteinExistence type="predicted"/>
<evidence type="ECO:0000313" key="3">
    <source>
        <dbReference type="Proteomes" id="UP001066276"/>
    </source>
</evidence>
<gene>
    <name evidence="2" type="ORF">NDU88_000955</name>
</gene>
<dbReference type="Proteomes" id="UP001066276">
    <property type="component" value="Chromosome 2_1"/>
</dbReference>
<evidence type="ECO:0000256" key="1">
    <source>
        <dbReference type="SAM" id="MobiDB-lite"/>
    </source>
</evidence>
<dbReference type="EMBL" id="JANPWB010000003">
    <property type="protein sequence ID" value="KAJ1197093.1"/>
    <property type="molecule type" value="Genomic_DNA"/>
</dbReference>
<feature type="compositionally biased region" description="Polar residues" evidence="1">
    <location>
        <begin position="1"/>
        <end position="18"/>
    </location>
</feature>
<evidence type="ECO:0000313" key="2">
    <source>
        <dbReference type="EMBL" id="KAJ1197093.1"/>
    </source>
</evidence>
<feature type="compositionally biased region" description="Basic and acidic residues" evidence="1">
    <location>
        <begin position="31"/>
        <end position="79"/>
    </location>
</feature>
<accession>A0AAV7VAC6</accession>
<comment type="caution">
    <text evidence="2">The sequence shown here is derived from an EMBL/GenBank/DDBJ whole genome shotgun (WGS) entry which is preliminary data.</text>
</comment>
<reference evidence="2" key="1">
    <citation type="journal article" date="2022" name="bioRxiv">
        <title>Sequencing and chromosome-scale assembly of the giantPleurodeles waltlgenome.</title>
        <authorList>
            <person name="Brown T."/>
            <person name="Elewa A."/>
            <person name="Iarovenko S."/>
            <person name="Subramanian E."/>
            <person name="Araus A.J."/>
            <person name="Petzold A."/>
            <person name="Susuki M."/>
            <person name="Suzuki K.-i.T."/>
            <person name="Hayashi T."/>
            <person name="Toyoda A."/>
            <person name="Oliveira C."/>
            <person name="Osipova E."/>
            <person name="Leigh N.D."/>
            <person name="Simon A."/>
            <person name="Yun M.H."/>
        </authorList>
    </citation>
    <scope>NUCLEOTIDE SEQUENCE</scope>
    <source>
        <strain evidence="2">20211129_DDA</strain>
        <tissue evidence="2">Liver</tissue>
    </source>
</reference>
<name>A0AAV7VAC6_PLEWA</name>